<dbReference type="EMBL" id="HBEW01007703">
    <property type="protein sequence ID" value="CAD8587557.1"/>
    <property type="molecule type" value="Transcribed_RNA"/>
</dbReference>
<keyword evidence="2" id="KW-1133">Transmembrane helix</keyword>
<evidence type="ECO:0000313" key="3">
    <source>
        <dbReference type="EMBL" id="CAD8587557.1"/>
    </source>
</evidence>
<evidence type="ECO:0000256" key="2">
    <source>
        <dbReference type="SAM" id="Phobius"/>
    </source>
</evidence>
<feature type="region of interest" description="Disordered" evidence="1">
    <location>
        <begin position="522"/>
        <end position="555"/>
    </location>
</feature>
<name>A0A7S0KNJ9_9CHLO</name>
<feature type="compositionally biased region" description="Low complexity" evidence="1">
    <location>
        <begin position="27"/>
        <end position="44"/>
    </location>
</feature>
<dbReference type="PANTHER" id="PTHR31801">
    <property type="entry name" value="ALTERED INHERITANCE OF MITOCHONDRIA PROTEIN 24, MITOCHONDRIAL"/>
    <property type="match status" value="1"/>
</dbReference>
<feature type="transmembrane region" description="Helical" evidence="2">
    <location>
        <begin position="899"/>
        <end position="918"/>
    </location>
</feature>
<reference evidence="3" key="1">
    <citation type="submission" date="2021-01" db="EMBL/GenBank/DDBJ databases">
        <authorList>
            <person name="Corre E."/>
            <person name="Pelletier E."/>
            <person name="Niang G."/>
            <person name="Scheremetjew M."/>
            <person name="Finn R."/>
            <person name="Kale V."/>
            <person name="Holt S."/>
            <person name="Cochrane G."/>
            <person name="Meng A."/>
            <person name="Brown T."/>
            <person name="Cohen L."/>
        </authorList>
    </citation>
    <scope>NUCLEOTIDE SEQUENCE</scope>
    <source>
        <strain evidence="3">Clade-D-RCC2572</strain>
    </source>
</reference>
<gene>
    <name evidence="3" type="ORF">OMED0929_LOCUS6512</name>
</gene>
<sequence length="958" mass="105399">MPLMSPSSPFRRTGTDADDVGFDRSGARPSSSPSSSSFVSPRRPTTTANAVTRDRSSSRHGASSSAGAGTGITRLSGVPSSGAPAGASKLELTLSAVTSCEELARVLDGGQRQRTGGNVKDAAKTIDVVEHVLKRNRENLREFFSTCFQAILCEIFSFEGGGQSTNGWMNGAFNASEREMRELLEFLSPQGTFMRAMVAADSDKLVQFAFPVDRLPERTQRLLQTESGAMSLNRSPPYAGCIKRDSMGKYQVHLGLYQYFMFWTAYFAMRPGARRGHATHQSSFGLGTRSSPYKSAGGLGGGSFSSPSGAFLGGQWPSTPLSIHRSTTTKVHPYRELLLTHLKHFLPRSAPGKEWSKVDLGNTAQGELLVSILTEFWMPVDDSRAQSSDVTRSSSPFRNLPSMSRVVDAAMRHNGMTPPRAAAPESRRRYTYNPPAVDHVNAVTLLITYLFAELPDRQMENMDGTKGLDVARDIVQRPLYYFLHDAFTQWPTESMTSLGPVVTLWVSYFAPWCAKFPESQQSKAPVSKRGGSPSRILTSPLSKMPTASSSNAASEPDYDAALLPIGKEYKFDEKVEDTPGKYSHIRHVFKNIPFYHELMKHFLELCCKRVPLDAEGTASALLIALQPLASAPALLKLLESVEEGYAEFLLDPFKGTLKTMQAREESVASRESYYPLMRSQLQEWEPEEVSAIGGPPGTPNGTPGAFATPVSKWQGAAARLAANRVSESSKDKSVSGHLRMFSSEADGLAQVAIALIHRLERDSTQVPTSHPLRKSVPNFRKASFTVFRLERFRDTPYLKSPAAAKYVNTDSGERPGWASGRRSAREMYKGDWMQRPIGANEFAPLVSLLLMLSRFLNRKLRLDGAAGEGAKGRVTVGELKQLAEGAWTISQRVKRDNVVLGYAVSLLAVLEALTVGLFRSRGLTINLRPLAEYQMLALLFVAYWVLRFFRALLYIDLD</sequence>
<feature type="compositionally biased region" description="Polar residues" evidence="1">
    <location>
        <begin position="1"/>
        <end position="10"/>
    </location>
</feature>
<feature type="compositionally biased region" description="Polar residues" evidence="1">
    <location>
        <begin position="535"/>
        <end position="553"/>
    </location>
</feature>
<proteinExistence type="predicted"/>
<evidence type="ECO:0008006" key="4">
    <source>
        <dbReference type="Google" id="ProtNLM"/>
    </source>
</evidence>
<accession>A0A7S0KNJ9</accession>
<protein>
    <recommendedName>
        <fullName evidence="4">Sphingomyelin phosphodiesterase 4</fullName>
    </recommendedName>
</protein>
<feature type="region of interest" description="Disordered" evidence="1">
    <location>
        <begin position="1"/>
        <end position="86"/>
    </location>
</feature>
<feature type="transmembrane region" description="Helical" evidence="2">
    <location>
        <begin position="930"/>
        <end position="949"/>
    </location>
</feature>
<organism evidence="3">
    <name type="scientific">Ostreococcus mediterraneus</name>
    <dbReference type="NCBI Taxonomy" id="1486918"/>
    <lineage>
        <taxon>Eukaryota</taxon>
        <taxon>Viridiplantae</taxon>
        <taxon>Chlorophyta</taxon>
        <taxon>Mamiellophyceae</taxon>
        <taxon>Mamiellales</taxon>
        <taxon>Bathycoccaceae</taxon>
        <taxon>Ostreococcus</taxon>
    </lineage>
</organism>
<evidence type="ECO:0000256" key="1">
    <source>
        <dbReference type="SAM" id="MobiDB-lite"/>
    </source>
</evidence>
<keyword evidence="2" id="KW-0812">Transmembrane</keyword>
<dbReference type="PANTHER" id="PTHR31801:SF1">
    <property type="entry name" value="SPHINGOMYELIN PHOSPHODIESTERASE"/>
    <property type="match status" value="1"/>
</dbReference>
<dbReference type="AlphaFoldDB" id="A0A7S0KNJ9"/>
<keyword evidence="2" id="KW-0472">Membrane</keyword>